<evidence type="ECO:0000259" key="2">
    <source>
        <dbReference type="Pfam" id="PF09623"/>
    </source>
</evidence>
<accession>A0A5A9W2R6</accession>
<organism evidence="3 4">
    <name type="scientific">Nitrincola tapanii</name>
    <dbReference type="NCBI Taxonomy" id="1708751"/>
    <lineage>
        <taxon>Bacteria</taxon>
        <taxon>Pseudomonadati</taxon>
        <taxon>Pseudomonadota</taxon>
        <taxon>Gammaproteobacteria</taxon>
        <taxon>Oceanospirillales</taxon>
        <taxon>Oceanospirillaceae</taxon>
        <taxon>Nitrincola</taxon>
    </lineage>
</organism>
<proteinExistence type="predicted"/>
<dbReference type="OrthoDB" id="9805822at2"/>
<keyword evidence="4" id="KW-1185">Reference proteome</keyword>
<evidence type="ECO:0000313" key="3">
    <source>
        <dbReference type="EMBL" id="KAA0874794.1"/>
    </source>
</evidence>
<reference evidence="3 4" key="1">
    <citation type="submission" date="2019-03" db="EMBL/GenBank/DDBJ databases">
        <title>Nitrincola sp. nov. isolated from an Indian soda lake.</title>
        <authorList>
            <person name="Joshi A."/>
            <person name="Thite S.V."/>
            <person name="Joseph N."/>
            <person name="Dhotre D."/>
            <person name="Moorthy M."/>
            <person name="Shouche Y.S."/>
        </authorList>
    </citation>
    <scope>NUCLEOTIDE SEQUENCE [LARGE SCALE GENOMIC DNA]</scope>
    <source>
        <strain evidence="3 4">MEB193</strain>
    </source>
</reference>
<dbReference type="InterPro" id="IPR019092">
    <property type="entry name" value="SSO2081-like_dom"/>
</dbReference>
<evidence type="ECO:0000256" key="1">
    <source>
        <dbReference type="SAM" id="MobiDB-lite"/>
    </source>
</evidence>
<sequence length="459" mass="52111">MALRRPIKILTPEGIHMHTERTLLLAITGMSPAVVTETLYGIDRNGGAWPKEIKIITTSKGKAKIAKGLIEDQQLEKLCQELGKPMIPFSDEQIMVVPNAEGKPVEDARNLADHEALANFIMTTVRNEAQNNNTRIHASIAGGRKTMTFYLGYAMSLFGRHFDKLSHVLVGENSEMFERCPDFYFPTRNDHIVREFNGAEHNAKNATVILADIPFIRQRALVPELMKNMQDNIDFRLLTHLINLGEQPDQVELHAYPAEQYLMVKSRNSCEEMARVHFPNLLHWSTYLLLLEDTLRDPEEREEFCTWDTKARDDIFAMVLLKKVCEIRSMEPKGDTIEEISTNLAEDFDREGEHAGLKSSLDSIAKTGFTGGNFNTYRNAIKKTLSDKLPTNLANLLVPKQQDQTLSDEELAERNAESNSNPKPKGERSSRRKTKTGIKGGQYYIIKLPNQNKQIFINN</sequence>
<dbReference type="InterPro" id="IPR013413">
    <property type="entry name" value="CRISPR-assoc_prot_NE0113"/>
</dbReference>
<protein>
    <submittedName>
        <fullName evidence="3">TIGR02584 family CRISPR-associated protein</fullName>
    </submittedName>
</protein>
<comment type="caution">
    <text evidence="3">The sequence shown here is derived from an EMBL/GenBank/DDBJ whole genome shotgun (WGS) entry which is preliminary data.</text>
</comment>
<dbReference type="EMBL" id="SMRS01000005">
    <property type="protein sequence ID" value="KAA0874794.1"/>
    <property type="molecule type" value="Genomic_DNA"/>
</dbReference>
<gene>
    <name evidence="3" type="ORF">E1H14_08250</name>
</gene>
<dbReference type="Proteomes" id="UP000325302">
    <property type="component" value="Unassembled WGS sequence"/>
</dbReference>
<dbReference type="Pfam" id="PF09623">
    <property type="entry name" value="Cas_NE0113"/>
    <property type="match status" value="1"/>
</dbReference>
<dbReference type="NCBIfam" id="TIGR02584">
    <property type="entry name" value="cas_NE0113"/>
    <property type="match status" value="1"/>
</dbReference>
<dbReference type="AlphaFoldDB" id="A0A5A9W2R6"/>
<name>A0A5A9W2R6_9GAMM</name>
<dbReference type="RefSeq" id="WP_149390974.1">
    <property type="nucleotide sequence ID" value="NZ_SMRS01000005.1"/>
</dbReference>
<evidence type="ECO:0000313" key="4">
    <source>
        <dbReference type="Proteomes" id="UP000325302"/>
    </source>
</evidence>
<feature type="region of interest" description="Disordered" evidence="1">
    <location>
        <begin position="401"/>
        <end position="436"/>
    </location>
</feature>
<feature type="domain" description="CRISPR system ring nuclease SSO2081-like" evidence="2">
    <location>
        <begin position="31"/>
        <end position="232"/>
    </location>
</feature>